<dbReference type="Proteomes" id="UP000063965">
    <property type="component" value="Chromosome"/>
</dbReference>
<sequence length="91" mass="10736">MLKFHKFILYDLRSKEKEEIDFLIQLPNNQYIAIEVKATPMDMNIYQLRLLASLDLNIIDRWIVSFTRSGDFRNARVVCLDALFKKLATVV</sequence>
<protein>
    <recommendedName>
        <fullName evidence="3">DUF4143 domain-containing protein</fullName>
    </recommendedName>
</protein>
<name>A0ABM5UTJ3_9COXI</name>
<dbReference type="EMBL" id="CP011126">
    <property type="protein sequence ID" value="AKQ33260.1"/>
    <property type="molecule type" value="Genomic_DNA"/>
</dbReference>
<evidence type="ECO:0000313" key="2">
    <source>
        <dbReference type="Proteomes" id="UP000063965"/>
    </source>
</evidence>
<evidence type="ECO:0000313" key="1">
    <source>
        <dbReference type="EMBL" id="AKQ33260.1"/>
    </source>
</evidence>
<organism evidence="1 2">
    <name type="scientific">Candidatus Coxiella mudrowiae</name>
    <dbReference type="NCBI Taxonomy" id="2054173"/>
    <lineage>
        <taxon>Bacteria</taxon>
        <taxon>Pseudomonadati</taxon>
        <taxon>Pseudomonadota</taxon>
        <taxon>Gammaproteobacteria</taxon>
        <taxon>Legionellales</taxon>
        <taxon>Coxiellaceae</taxon>
        <taxon>Coxiella</taxon>
    </lineage>
</organism>
<gene>
    <name evidence="1" type="ORF">CleRT_02360</name>
</gene>
<evidence type="ECO:0008006" key="3">
    <source>
        <dbReference type="Google" id="ProtNLM"/>
    </source>
</evidence>
<proteinExistence type="predicted"/>
<reference evidence="1 2" key="1">
    <citation type="journal article" date="2015" name="Genome Biol. Evol.">
        <title>Distinctive Genome Reduction Rates Revealed by Genomic Analyses of Two Coxiella-Like Endosymbionts in Ticks.</title>
        <authorList>
            <person name="Gottlieb Y."/>
            <person name="Lalzar I."/>
            <person name="Klasson L."/>
        </authorList>
    </citation>
    <scope>NUCLEOTIDE SEQUENCE [LARGE SCALE GENOMIC DNA]</scope>
    <source>
        <strain evidence="1 2">CRt</strain>
    </source>
</reference>
<accession>A0ABM5UTJ3</accession>
<keyword evidence="2" id="KW-1185">Reference proteome</keyword>